<proteinExistence type="predicted"/>
<dbReference type="Proteomes" id="UP000274271">
    <property type="component" value="Unassembled WGS sequence"/>
</dbReference>
<name>A0A3P1CPJ7_9BACT</name>
<dbReference type="EMBL" id="RQJP01000002">
    <property type="protein sequence ID" value="RRB15158.1"/>
    <property type="molecule type" value="Genomic_DNA"/>
</dbReference>
<dbReference type="OrthoDB" id="966005at2"/>
<protein>
    <recommendedName>
        <fullName evidence="4">Outer membrane protein beta-barrel domain-containing protein</fullName>
    </recommendedName>
</protein>
<reference evidence="2 3" key="1">
    <citation type="submission" date="2018-11" db="EMBL/GenBank/DDBJ databases">
        <authorList>
            <person name="Zhou Z."/>
            <person name="Wang G."/>
        </authorList>
    </citation>
    <scope>NUCLEOTIDE SEQUENCE [LARGE SCALE GENOMIC DNA]</scope>
    <source>
        <strain evidence="2 3">KCTC42998</strain>
    </source>
</reference>
<accession>A0A3P1CPJ7</accession>
<dbReference type="RefSeq" id="WP_124906762.1">
    <property type="nucleotide sequence ID" value="NZ_RQJP01000002.1"/>
</dbReference>
<organism evidence="2 3">
    <name type="scientific">Larkinella knui</name>
    <dbReference type="NCBI Taxonomy" id="2025310"/>
    <lineage>
        <taxon>Bacteria</taxon>
        <taxon>Pseudomonadati</taxon>
        <taxon>Bacteroidota</taxon>
        <taxon>Cytophagia</taxon>
        <taxon>Cytophagales</taxon>
        <taxon>Spirosomataceae</taxon>
        <taxon>Larkinella</taxon>
    </lineage>
</organism>
<gene>
    <name evidence="2" type="ORF">EHT87_11460</name>
</gene>
<feature type="chain" id="PRO_5017985851" description="Outer membrane protein beta-barrel domain-containing protein" evidence="1">
    <location>
        <begin position="24"/>
        <end position="185"/>
    </location>
</feature>
<evidence type="ECO:0008006" key="4">
    <source>
        <dbReference type="Google" id="ProtNLM"/>
    </source>
</evidence>
<evidence type="ECO:0000256" key="1">
    <source>
        <dbReference type="SAM" id="SignalP"/>
    </source>
</evidence>
<evidence type="ECO:0000313" key="3">
    <source>
        <dbReference type="Proteomes" id="UP000274271"/>
    </source>
</evidence>
<keyword evidence="3" id="KW-1185">Reference proteome</keyword>
<dbReference type="AlphaFoldDB" id="A0A3P1CPJ7"/>
<feature type="signal peptide" evidence="1">
    <location>
        <begin position="1"/>
        <end position="23"/>
    </location>
</feature>
<keyword evidence="1" id="KW-0732">Signal</keyword>
<comment type="caution">
    <text evidence="2">The sequence shown here is derived from an EMBL/GenBank/DDBJ whole genome shotgun (WGS) entry which is preliminary data.</text>
</comment>
<sequence>MAPVQRCLFAIFLALASWHCSMAQEDGFKTGDDVPQTSKAKAIYVEAMGSSGWGLSLNYDMRFKSGHKGWGFRAGINQPIQEGRALTYSFPVLINTVNSNKRVALEAGAGFILAYRKWTYEDQNNVIHHNNGIEYPAVANVGVRFQPLRTGIVWRLYWAPTWRIGSSAQNTNLRWFGTSLGIGFN</sequence>
<evidence type="ECO:0000313" key="2">
    <source>
        <dbReference type="EMBL" id="RRB15158.1"/>
    </source>
</evidence>